<reference evidence="4 5" key="1">
    <citation type="submission" date="2016-10" db="EMBL/GenBank/DDBJ databases">
        <authorList>
            <person name="de Groot N.N."/>
        </authorList>
    </citation>
    <scope>NUCLEOTIDE SEQUENCE [LARGE SCALE GENOMIC DNA]</scope>
    <source>
        <strain evidence="4 5">DSM 43019</strain>
    </source>
</reference>
<dbReference type="GO" id="GO:0005886">
    <property type="term" value="C:plasma membrane"/>
    <property type="evidence" value="ECO:0007669"/>
    <property type="project" value="TreeGrafter"/>
</dbReference>
<evidence type="ECO:0000256" key="2">
    <source>
        <dbReference type="SAM" id="Phobius"/>
    </source>
</evidence>
<dbReference type="FunFam" id="3.30.70.270:FF:000001">
    <property type="entry name" value="Diguanylate cyclase domain protein"/>
    <property type="match status" value="1"/>
</dbReference>
<dbReference type="GO" id="GO:1902201">
    <property type="term" value="P:negative regulation of bacterial-type flagellum-dependent cell motility"/>
    <property type="evidence" value="ECO:0007669"/>
    <property type="project" value="TreeGrafter"/>
</dbReference>
<feature type="transmembrane region" description="Helical" evidence="2">
    <location>
        <begin position="14"/>
        <end position="33"/>
    </location>
</feature>
<keyword evidence="2" id="KW-0812">Transmembrane</keyword>
<protein>
    <submittedName>
        <fullName evidence="4">Diguanylate cyclase (GGDEF) domain-containing protein</fullName>
    </submittedName>
</protein>
<dbReference type="InterPro" id="IPR043128">
    <property type="entry name" value="Rev_trsase/Diguanyl_cyclase"/>
</dbReference>
<accession>A0A1I2I2F9</accession>
<dbReference type="PANTHER" id="PTHR45138:SF9">
    <property type="entry name" value="DIGUANYLATE CYCLASE DGCM-RELATED"/>
    <property type="match status" value="1"/>
</dbReference>
<feature type="transmembrane region" description="Helical" evidence="2">
    <location>
        <begin position="297"/>
        <end position="315"/>
    </location>
</feature>
<feature type="domain" description="GGDEF" evidence="3">
    <location>
        <begin position="365"/>
        <end position="496"/>
    </location>
</feature>
<keyword evidence="2" id="KW-1133">Transmembrane helix</keyword>
<feature type="transmembrane region" description="Helical" evidence="2">
    <location>
        <begin position="45"/>
        <end position="62"/>
    </location>
</feature>
<dbReference type="Proteomes" id="UP000199645">
    <property type="component" value="Unassembled WGS sequence"/>
</dbReference>
<dbReference type="RefSeq" id="WP_093617939.1">
    <property type="nucleotide sequence ID" value="NZ_BOMT01000053.1"/>
</dbReference>
<dbReference type="SUPFAM" id="SSF55073">
    <property type="entry name" value="Nucleotide cyclase"/>
    <property type="match status" value="1"/>
</dbReference>
<proteinExistence type="predicted"/>
<feature type="transmembrane region" description="Helical" evidence="2">
    <location>
        <begin position="71"/>
        <end position="93"/>
    </location>
</feature>
<dbReference type="PANTHER" id="PTHR45138">
    <property type="entry name" value="REGULATORY COMPONENTS OF SENSORY TRANSDUCTION SYSTEM"/>
    <property type="match status" value="1"/>
</dbReference>
<dbReference type="NCBIfam" id="TIGR00254">
    <property type="entry name" value="GGDEF"/>
    <property type="match status" value="1"/>
</dbReference>
<dbReference type="InterPro" id="IPR050469">
    <property type="entry name" value="Diguanylate_Cyclase"/>
</dbReference>
<feature type="transmembrane region" description="Helical" evidence="2">
    <location>
        <begin position="203"/>
        <end position="223"/>
    </location>
</feature>
<feature type="region of interest" description="Disordered" evidence="1">
    <location>
        <begin position="497"/>
        <end position="518"/>
    </location>
</feature>
<dbReference type="OrthoDB" id="9802066at2"/>
<dbReference type="InterPro" id="IPR029787">
    <property type="entry name" value="Nucleotide_cyclase"/>
</dbReference>
<feature type="transmembrane region" description="Helical" evidence="2">
    <location>
        <begin position="141"/>
        <end position="161"/>
    </location>
</feature>
<dbReference type="EMBL" id="FONV01000009">
    <property type="protein sequence ID" value="SFF36565.1"/>
    <property type="molecule type" value="Genomic_DNA"/>
</dbReference>
<feature type="transmembrane region" description="Helical" evidence="2">
    <location>
        <begin position="235"/>
        <end position="255"/>
    </location>
</feature>
<evidence type="ECO:0000259" key="3">
    <source>
        <dbReference type="PROSITE" id="PS50887"/>
    </source>
</evidence>
<dbReference type="GO" id="GO:0043709">
    <property type="term" value="P:cell adhesion involved in single-species biofilm formation"/>
    <property type="evidence" value="ECO:0007669"/>
    <property type="project" value="TreeGrafter"/>
</dbReference>
<dbReference type="PROSITE" id="PS50887">
    <property type="entry name" value="GGDEF"/>
    <property type="match status" value="1"/>
</dbReference>
<dbReference type="GO" id="GO:0052621">
    <property type="term" value="F:diguanylate cyclase activity"/>
    <property type="evidence" value="ECO:0007669"/>
    <property type="project" value="TreeGrafter"/>
</dbReference>
<name>A0A1I2I2F9_9ACTN</name>
<feature type="transmembrane region" description="Helical" evidence="2">
    <location>
        <begin position="109"/>
        <end position="129"/>
    </location>
</feature>
<dbReference type="Pfam" id="PF00990">
    <property type="entry name" value="GGDEF"/>
    <property type="match status" value="1"/>
</dbReference>
<evidence type="ECO:0000256" key="1">
    <source>
        <dbReference type="SAM" id="MobiDB-lite"/>
    </source>
</evidence>
<sequence>MAARPLGDPVVRRCTALAVTWLAGYVLLILLTRDAPAANLFVGDILYVVPIVASVVVAVIAVRRLTGRHRVFWLLLAVAYTAQLVGECIWAGYDYLSENGPPEPSVADLGYTVASVTTLCAVLVGFGGASGLRQLRGLADTAIIVLGVGAAAWHLLVQPQVPASLSPGDLVSLTYPVLDTALLCCLLIIGLGGHSGVPVSVRLIGLAGAVNAVSDMSYTFMSITTGYESGGLIDAGFEAASVCSFIAAVVAVRVPEPPAAPRTFDRGLTLTPVLLSSVVVFTLLATQKARTGDVDTTTLAISGVLFLAVLLRQYLFTTDRAALAEQLRAAVAEQHRLAVTDSLTGLHNRRFVNERLADRDTVRPDPAGVLVIDLDHFKRINDTYGHLTGDIVLRAAAARISAVSRAGDLVARWGGEEFVVLLPRTGDADAADIAERIRQEIARTPVDLTGATLTITASIGVATGPHADGDLLVDRADQALYDAKRAGRNRVVVWGATPPLPPATDVQRVGDTSGRSRR</sequence>
<dbReference type="AlphaFoldDB" id="A0A1I2I2F9"/>
<dbReference type="SMART" id="SM00267">
    <property type="entry name" value="GGDEF"/>
    <property type="match status" value="1"/>
</dbReference>
<organism evidence="4 5">
    <name type="scientific">Actinoplanes philippinensis</name>
    <dbReference type="NCBI Taxonomy" id="35752"/>
    <lineage>
        <taxon>Bacteria</taxon>
        <taxon>Bacillati</taxon>
        <taxon>Actinomycetota</taxon>
        <taxon>Actinomycetes</taxon>
        <taxon>Micromonosporales</taxon>
        <taxon>Micromonosporaceae</taxon>
        <taxon>Actinoplanes</taxon>
    </lineage>
</organism>
<dbReference type="CDD" id="cd01949">
    <property type="entry name" value="GGDEF"/>
    <property type="match status" value="1"/>
</dbReference>
<keyword evidence="5" id="KW-1185">Reference proteome</keyword>
<dbReference type="InterPro" id="IPR000160">
    <property type="entry name" value="GGDEF_dom"/>
</dbReference>
<feature type="transmembrane region" description="Helical" evidence="2">
    <location>
        <begin position="267"/>
        <end position="285"/>
    </location>
</feature>
<evidence type="ECO:0000313" key="5">
    <source>
        <dbReference type="Proteomes" id="UP000199645"/>
    </source>
</evidence>
<gene>
    <name evidence="4" type="ORF">SAMN05421541_109241</name>
</gene>
<feature type="transmembrane region" description="Helical" evidence="2">
    <location>
        <begin position="173"/>
        <end position="191"/>
    </location>
</feature>
<dbReference type="STRING" id="35752.SAMN05421541_109241"/>
<dbReference type="Gene3D" id="3.30.70.270">
    <property type="match status" value="1"/>
</dbReference>
<evidence type="ECO:0000313" key="4">
    <source>
        <dbReference type="EMBL" id="SFF36565.1"/>
    </source>
</evidence>
<keyword evidence="2" id="KW-0472">Membrane</keyword>